<sequence>MYLRPETVVSDWTEVERFLEALPLGLLTTAIPLAGQPTIQASHLPLLFTPPSRAPATVAEVSQTPISSTSTSFSGTWNSNPNSSTNFDLGILRCHLSRGNPQAKALLSQAEQTCTENEEVLAVFSDPTNIAGYISPQWYKATKPDTGKVVPTWNYTELQLYGHPTIVSPSQIVRDLSDKHEQLYANKVNKQEKWKVEHAPREYTDLLERAIIGLEIKINRVGFKCKMSTEKAEGDRTGVIEGLRDLGGEAAIMGDLVEKRASTKQA</sequence>
<dbReference type="InterPro" id="IPR012349">
    <property type="entry name" value="Split_barrel_FMN-bd"/>
</dbReference>
<reference evidence="1" key="1">
    <citation type="journal article" date="2014" name="Genome Biol. Evol.">
        <title>Gene Loss Rather Than Gene Gain Is Associated with a Host Jump from Monocots to Dicots in the Smut Fungus Melanopsichium pennsylvanicum.</title>
        <authorList>
            <person name="Sharma R."/>
            <person name="Mishra B."/>
            <person name="Runge F."/>
            <person name="Thines M."/>
        </authorList>
    </citation>
    <scope>NUCLEOTIDE SEQUENCE</scope>
    <source>
        <strain evidence="1">4</strain>
    </source>
</reference>
<organism evidence="1">
    <name type="scientific">Melanopsichium pennsylvanicum 4</name>
    <dbReference type="NCBI Taxonomy" id="1398559"/>
    <lineage>
        <taxon>Eukaryota</taxon>
        <taxon>Fungi</taxon>
        <taxon>Dikarya</taxon>
        <taxon>Basidiomycota</taxon>
        <taxon>Ustilaginomycotina</taxon>
        <taxon>Ustilaginomycetes</taxon>
        <taxon>Ustilaginales</taxon>
        <taxon>Ustilaginaceae</taxon>
        <taxon>Melanopsichium</taxon>
    </lineage>
</organism>
<dbReference type="Pfam" id="PF04299">
    <property type="entry name" value="FMN_bind_2"/>
    <property type="match status" value="1"/>
</dbReference>
<protein>
    <submittedName>
        <fullName evidence="1">Transcriptional protein</fullName>
    </submittedName>
</protein>
<dbReference type="PANTHER" id="PTHR35802">
    <property type="entry name" value="PROTEASE SYNTHASE AND SPORULATION PROTEIN PAI 2"/>
    <property type="match status" value="1"/>
</dbReference>
<dbReference type="AlphaFoldDB" id="A0A077QXC1"/>
<evidence type="ECO:0000313" key="1">
    <source>
        <dbReference type="EMBL" id="CDI51166.1"/>
    </source>
</evidence>
<accession>A0A077QXC1</accession>
<dbReference type="InterPro" id="IPR007396">
    <property type="entry name" value="TR_PAI2-type"/>
</dbReference>
<proteinExistence type="predicted"/>
<dbReference type="EMBL" id="HG529494">
    <property type="protein sequence ID" value="CDI51166.1"/>
    <property type="molecule type" value="Genomic_DNA"/>
</dbReference>
<dbReference type="Gene3D" id="2.30.110.10">
    <property type="entry name" value="Electron Transport, Fmn-binding Protein, Chain A"/>
    <property type="match status" value="1"/>
</dbReference>
<name>A0A077QXC1_9BASI</name>
<dbReference type="SUPFAM" id="SSF50475">
    <property type="entry name" value="FMN-binding split barrel"/>
    <property type="match status" value="1"/>
</dbReference>
<dbReference type="PANTHER" id="PTHR35802:SF1">
    <property type="entry name" value="PROTEASE SYNTHASE AND SPORULATION PROTEIN PAI 2"/>
    <property type="match status" value="1"/>
</dbReference>